<sequence>MVGFLPRLKSACFRKGAFEMTFKGIATTAVLASVIGLAGCSGNDVQNQSPYAQADGRYQGTLPCADCAGIKTNLEIRNQNNTGASFTLDSTRLGQSEKPLQTKGQVLIKQNVGPNSYPLVYELKNGQGNTIYNLLPVGNGDMRLLDRNYTRIDSSDNLTLKRIN</sequence>
<evidence type="ECO:0000313" key="2">
    <source>
        <dbReference type="Proteomes" id="UP000250025"/>
    </source>
</evidence>
<keyword evidence="2" id="KW-1185">Reference proteome</keyword>
<proteinExistence type="predicted"/>
<dbReference type="KEGG" id="kus:B9G99_12405"/>
<dbReference type="InterPro" id="IPR007298">
    <property type="entry name" value="Cu-R_lipoprotein_NlpE"/>
</dbReference>
<organism evidence="1 2">
    <name type="scientific">Kushneria konosiri</name>
    <dbReference type="NCBI Taxonomy" id="698828"/>
    <lineage>
        <taxon>Bacteria</taxon>
        <taxon>Pseudomonadati</taxon>
        <taxon>Pseudomonadota</taxon>
        <taxon>Gammaproteobacteria</taxon>
        <taxon>Oceanospirillales</taxon>
        <taxon>Halomonadaceae</taxon>
        <taxon>Kushneria</taxon>
    </lineage>
</organism>
<name>A0A2Z2HDP9_9GAMM</name>
<protein>
    <recommendedName>
        <fullName evidence="3">Copper homeostasis protein</fullName>
    </recommendedName>
</protein>
<dbReference type="Pfam" id="PF04170">
    <property type="entry name" value="NlpE"/>
    <property type="match status" value="1"/>
</dbReference>
<dbReference type="Gene3D" id="2.40.128.640">
    <property type="match status" value="1"/>
</dbReference>
<dbReference type="EMBL" id="CP021323">
    <property type="protein sequence ID" value="ARS53560.1"/>
    <property type="molecule type" value="Genomic_DNA"/>
</dbReference>
<evidence type="ECO:0008006" key="3">
    <source>
        <dbReference type="Google" id="ProtNLM"/>
    </source>
</evidence>
<dbReference type="AlphaFoldDB" id="A0A2Z2HDP9"/>
<accession>A0A2Z2HDP9</accession>
<reference evidence="1 2" key="1">
    <citation type="journal article" date="2017" name="Int. J. Syst. Evol. Microbiol.">
        <title>Kushneria konosiri sp. nov., isolated from the Korean salt-fermented seafood Daemi-jeot.</title>
        <authorList>
            <person name="Yun J.H."/>
            <person name="Park S.K."/>
            <person name="Lee J.Y."/>
            <person name="Jung M.J."/>
            <person name="Bae J.W."/>
        </authorList>
    </citation>
    <scope>NUCLEOTIDE SEQUENCE [LARGE SCALE GENOMIC DNA]</scope>
    <source>
        <strain evidence="1 2">X49</strain>
    </source>
</reference>
<gene>
    <name evidence="1" type="ORF">B9G99_12405</name>
</gene>
<dbReference type="Proteomes" id="UP000250025">
    <property type="component" value="Chromosome"/>
</dbReference>
<evidence type="ECO:0000313" key="1">
    <source>
        <dbReference type="EMBL" id="ARS53560.1"/>
    </source>
</evidence>